<dbReference type="InterPro" id="IPR051182">
    <property type="entry name" value="Euk_NMN_adenylyltrnsfrase"/>
</dbReference>
<evidence type="ECO:0000313" key="2">
    <source>
        <dbReference type="Proteomes" id="UP000694865"/>
    </source>
</evidence>
<evidence type="ECO:0000256" key="1">
    <source>
        <dbReference type="SAM" id="MobiDB-lite"/>
    </source>
</evidence>
<dbReference type="PANTHER" id="PTHR12039:SF0">
    <property type="entry name" value="NICOTINAMIDE-NUCLEOTIDE ADENYLYLTRANSFERASE"/>
    <property type="match status" value="1"/>
</dbReference>
<name>A0ABM0MJI1_SACKO</name>
<dbReference type="RefSeq" id="XP_006820172.1">
    <property type="nucleotide sequence ID" value="XM_006820109.1"/>
</dbReference>
<organism evidence="2 3">
    <name type="scientific">Saccoglossus kowalevskii</name>
    <name type="common">Acorn worm</name>
    <dbReference type="NCBI Taxonomy" id="10224"/>
    <lineage>
        <taxon>Eukaryota</taxon>
        <taxon>Metazoa</taxon>
        <taxon>Hemichordata</taxon>
        <taxon>Enteropneusta</taxon>
        <taxon>Harrimaniidae</taxon>
        <taxon>Saccoglossus</taxon>
    </lineage>
</organism>
<dbReference type="SUPFAM" id="SSF52374">
    <property type="entry name" value="Nucleotidylyl transferase"/>
    <property type="match status" value="1"/>
</dbReference>
<dbReference type="GeneID" id="102805619"/>
<proteinExistence type="predicted"/>
<keyword evidence="2" id="KW-1185">Reference proteome</keyword>
<protein>
    <submittedName>
        <fullName evidence="3">Nicotinamide mononucleotide adenylyltransferase 1-like</fullName>
    </submittedName>
</protein>
<dbReference type="PANTHER" id="PTHR12039">
    <property type="entry name" value="NICOTINAMIDE MONONUCLEOTIDE ADENYLYLTRANSFERASE"/>
    <property type="match status" value="1"/>
</dbReference>
<feature type="region of interest" description="Disordered" evidence="1">
    <location>
        <begin position="1"/>
        <end position="37"/>
    </location>
</feature>
<evidence type="ECO:0000313" key="3">
    <source>
        <dbReference type="RefSeq" id="XP_006820172.1"/>
    </source>
</evidence>
<sequence length="240" mass="26725">MPQSGSIVDEPPGGSIEDEPLYGSIDKPLQGNSEVKPLQGNIDVEPLQGNSEVKLLQGNIDVEPLQGNIDVEPLQGNSEVKPLQCNIDVEPLQGNIDVEPLKGNIDVEPLQDDGYFSQINSPEYERPVQLKLLCGADMLESFAVPGLWKDEDIEEIVGKFGIIVISRAGSNPQKFIYESDVLTRLENHIEIVTEWIPNEVSSTRIRRALRRGNSVKYLVPDPVINYIKSHGLYQQEEEKQ</sequence>
<gene>
    <name evidence="3" type="primary">LOC102805619</name>
</gene>
<dbReference type="Proteomes" id="UP000694865">
    <property type="component" value="Unplaced"/>
</dbReference>
<reference evidence="3" key="1">
    <citation type="submission" date="2025-08" db="UniProtKB">
        <authorList>
            <consortium name="RefSeq"/>
        </authorList>
    </citation>
    <scope>IDENTIFICATION</scope>
    <source>
        <tissue evidence="3">Testes</tissue>
    </source>
</reference>
<dbReference type="InterPro" id="IPR014729">
    <property type="entry name" value="Rossmann-like_a/b/a_fold"/>
</dbReference>
<dbReference type="Gene3D" id="3.40.50.620">
    <property type="entry name" value="HUPs"/>
    <property type="match status" value="1"/>
</dbReference>
<accession>A0ABM0MJI1</accession>